<evidence type="ECO:0000313" key="1">
    <source>
        <dbReference type="EMBL" id="CAK5081303.1"/>
    </source>
</evidence>
<evidence type="ECO:0000313" key="2">
    <source>
        <dbReference type="Proteomes" id="UP001497535"/>
    </source>
</evidence>
<keyword evidence="2" id="KW-1185">Reference proteome</keyword>
<name>A0ACB0ZQS7_MELEN</name>
<reference evidence="1" key="1">
    <citation type="submission" date="2023-11" db="EMBL/GenBank/DDBJ databases">
        <authorList>
            <person name="Poullet M."/>
        </authorList>
    </citation>
    <scope>NUCLEOTIDE SEQUENCE</scope>
    <source>
        <strain evidence="1">E1834</strain>
    </source>
</reference>
<protein>
    <submittedName>
        <fullName evidence="1">Uncharacterized protein</fullName>
    </submittedName>
</protein>
<dbReference type="EMBL" id="CAVMJV010000043">
    <property type="protein sequence ID" value="CAK5081303.1"/>
    <property type="molecule type" value="Genomic_DNA"/>
</dbReference>
<organism evidence="1 2">
    <name type="scientific">Meloidogyne enterolobii</name>
    <name type="common">Root-knot nematode worm</name>
    <name type="synonym">Meloidogyne mayaguensis</name>
    <dbReference type="NCBI Taxonomy" id="390850"/>
    <lineage>
        <taxon>Eukaryota</taxon>
        <taxon>Metazoa</taxon>
        <taxon>Ecdysozoa</taxon>
        <taxon>Nematoda</taxon>
        <taxon>Chromadorea</taxon>
        <taxon>Rhabditida</taxon>
        <taxon>Tylenchina</taxon>
        <taxon>Tylenchomorpha</taxon>
        <taxon>Tylenchoidea</taxon>
        <taxon>Meloidogynidae</taxon>
        <taxon>Meloidogyninae</taxon>
        <taxon>Meloidogyne</taxon>
    </lineage>
</organism>
<accession>A0ACB0ZQS7</accession>
<gene>
    <name evidence="1" type="ORF">MENTE1834_LOCUS28527</name>
</gene>
<dbReference type="Proteomes" id="UP001497535">
    <property type="component" value="Unassembled WGS sequence"/>
</dbReference>
<proteinExistence type="predicted"/>
<sequence>MKCQNFFSVKFLFRLFLIFVFLTKFSTSCCCDCCCGCCCCDCGCCCGCGCCGGGGGGCCRGNNNQLAGLLGQLSLGSQQPQPPIQEQAASSVLGPDLLPDGSTDRGNNQRISETENIFGNNDQFKKRKRRRKRGIVGRIEYSKGDKLLNIFECLFKSLRGEREKRQMITMPYLSSTKIPSKYLPSDWSPDNIKTNEAQTSIGPGLLPDGSISQQYSNQNKNLMGNDNSDDYFGGNEFFGGNSQNNNWQLKRRRRRQLNFDGQKPWFGCWPPGTLFTCQLLLARRKRNENKNIFQLGLVPLENIKQNNTTFLNFLLGIIPENKEKSWRINRRKKRNNNFSATKDGGEFEIQKRIFLFPENFLDIKKEENNKRFKKRLFYKTIISNPEREQEKTEFGCD</sequence>
<comment type="caution">
    <text evidence="1">The sequence shown here is derived from an EMBL/GenBank/DDBJ whole genome shotgun (WGS) entry which is preliminary data.</text>
</comment>